<feature type="binding site" evidence="5">
    <location>
        <position position="43"/>
    </location>
    <ligand>
        <name>ATP</name>
        <dbReference type="ChEBI" id="CHEBI:30616"/>
    </ligand>
</feature>
<keyword evidence="7" id="KW-1133">Transmembrane helix</keyword>
<keyword evidence="7" id="KW-0472">Membrane</keyword>
<feature type="transmembrane region" description="Helical" evidence="7">
    <location>
        <begin position="471"/>
        <end position="495"/>
    </location>
</feature>
<dbReference type="PANTHER" id="PTHR43289:SF34">
    <property type="entry name" value="SERINE_THREONINE-PROTEIN KINASE YBDM-RELATED"/>
    <property type="match status" value="1"/>
</dbReference>
<keyword evidence="10" id="KW-1185">Reference proteome</keyword>
<dbReference type="PANTHER" id="PTHR43289">
    <property type="entry name" value="MITOGEN-ACTIVATED PROTEIN KINASE KINASE KINASE 20-RELATED"/>
    <property type="match status" value="1"/>
</dbReference>
<name>A0A2T0PWX8_9ACTN</name>
<sequence>MQALQTGDPDRVGRYRLVGRLGSGGMGRVYLGRSPGGRTVAVKVVHPQFAADPVFRRRFAGEVAAARRVSGAFTAPVVDADHEAEFPWLVTAYVPGPALGEVVTARGPLPEASVRVLAAGLAEALVEIHRCGLIHRDLTPGNVLLADDGPRVIDFGIARAADSVQVTATGTMIGTPGFMSPEQLAGEELTPAADVFSLGAVLTYAATGEGPFGAPTLPALIARVLTAEPVLDAVPEGLRPLLAACLAREPAARPSPGRVLDLLGDTDPLDGAGGWLPADVTAVVAERGAEVRELAATADAARAVGGTAPRPAAAPLPAGPRTPPPGDAGTGPQGTRVAPAPPLPPGHPSGPRPPAAYSTAPGPPRTGPWLPPVDPRRHRPNTWLLIIPVLQLPLGVGLALTLALGAFYLAETDYADLGTEVYRWLGGSGDMETITDMDARTFFGRALGLGYFAYNNSLALGLLRPSLAARYWWGAAHAAAIIALTNTALVAFGFFS</sequence>
<evidence type="ECO:0000256" key="4">
    <source>
        <dbReference type="ARBA" id="ARBA00022840"/>
    </source>
</evidence>
<dbReference type="InterPro" id="IPR008266">
    <property type="entry name" value="Tyr_kinase_AS"/>
</dbReference>
<keyword evidence="7" id="KW-0812">Transmembrane</keyword>
<evidence type="ECO:0000256" key="7">
    <source>
        <dbReference type="SAM" id="Phobius"/>
    </source>
</evidence>
<protein>
    <submittedName>
        <fullName evidence="9">Serine/threonine protein kinase</fullName>
    </submittedName>
</protein>
<dbReference type="PROSITE" id="PS00107">
    <property type="entry name" value="PROTEIN_KINASE_ATP"/>
    <property type="match status" value="1"/>
</dbReference>
<organism evidence="9 10">
    <name type="scientific">Allonocardiopsis opalescens</name>
    <dbReference type="NCBI Taxonomy" id="1144618"/>
    <lineage>
        <taxon>Bacteria</taxon>
        <taxon>Bacillati</taxon>
        <taxon>Actinomycetota</taxon>
        <taxon>Actinomycetes</taxon>
        <taxon>Streptosporangiales</taxon>
        <taxon>Allonocardiopsis</taxon>
    </lineage>
</organism>
<comment type="caution">
    <text evidence="9">The sequence shown here is derived from an EMBL/GenBank/DDBJ whole genome shotgun (WGS) entry which is preliminary data.</text>
</comment>
<reference evidence="9 10" key="1">
    <citation type="submission" date="2018-03" db="EMBL/GenBank/DDBJ databases">
        <title>Genomic Encyclopedia of Archaeal and Bacterial Type Strains, Phase II (KMG-II): from individual species to whole genera.</title>
        <authorList>
            <person name="Goeker M."/>
        </authorList>
    </citation>
    <scope>NUCLEOTIDE SEQUENCE [LARGE SCALE GENOMIC DNA]</scope>
    <source>
        <strain evidence="9 10">DSM 45601</strain>
    </source>
</reference>
<dbReference type="InterPro" id="IPR000719">
    <property type="entry name" value="Prot_kinase_dom"/>
</dbReference>
<proteinExistence type="predicted"/>
<evidence type="ECO:0000313" key="9">
    <source>
        <dbReference type="EMBL" id="PRX96035.1"/>
    </source>
</evidence>
<evidence type="ECO:0000256" key="2">
    <source>
        <dbReference type="ARBA" id="ARBA00022741"/>
    </source>
</evidence>
<dbReference type="Gene3D" id="3.30.200.20">
    <property type="entry name" value="Phosphorylase Kinase, domain 1"/>
    <property type="match status" value="1"/>
</dbReference>
<feature type="compositionally biased region" description="Pro residues" evidence="6">
    <location>
        <begin position="339"/>
        <end position="354"/>
    </location>
</feature>
<feature type="compositionally biased region" description="Pro residues" evidence="6">
    <location>
        <begin position="312"/>
        <end position="326"/>
    </location>
</feature>
<dbReference type="GO" id="GO:0005524">
    <property type="term" value="F:ATP binding"/>
    <property type="evidence" value="ECO:0007669"/>
    <property type="project" value="UniProtKB-UniRule"/>
</dbReference>
<dbReference type="InterPro" id="IPR011009">
    <property type="entry name" value="Kinase-like_dom_sf"/>
</dbReference>
<evidence type="ECO:0000259" key="8">
    <source>
        <dbReference type="PROSITE" id="PS50011"/>
    </source>
</evidence>
<gene>
    <name evidence="9" type="ORF">CLV72_10839</name>
</gene>
<accession>A0A2T0PWX8</accession>
<dbReference type="AlphaFoldDB" id="A0A2T0PWX8"/>
<dbReference type="Pfam" id="PF00069">
    <property type="entry name" value="Pkinase"/>
    <property type="match status" value="1"/>
</dbReference>
<feature type="compositionally biased region" description="Pro residues" evidence="6">
    <location>
        <begin position="361"/>
        <end position="373"/>
    </location>
</feature>
<keyword evidence="3 9" id="KW-0418">Kinase</keyword>
<dbReference type="OrthoDB" id="9762169at2"/>
<dbReference type="GO" id="GO:0004674">
    <property type="term" value="F:protein serine/threonine kinase activity"/>
    <property type="evidence" value="ECO:0007669"/>
    <property type="project" value="UniProtKB-KW"/>
</dbReference>
<feature type="domain" description="Protein kinase" evidence="8">
    <location>
        <begin position="15"/>
        <end position="270"/>
    </location>
</feature>
<feature type="transmembrane region" description="Helical" evidence="7">
    <location>
        <begin position="383"/>
        <end position="410"/>
    </location>
</feature>
<keyword evidence="9" id="KW-0723">Serine/threonine-protein kinase</keyword>
<dbReference type="SUPFAM" id="SSF56112">
    <property type="entry name" value="Protein kinase-like (PK-like)"/>
    <property type="match status" value="1"/>
</dbReference>
<evidence type="ECO:0000256" key="5">
    <source>
        <dbReference type="PROSITE-ProRule" id="PRU10141"/>
    </source>
</evidence>
<evidence type="ECO:0000256" key="6">
    <source>
        <dbReference type="SAM" id="MobiDB-lite"/>
    </source>
</evidence>
<dbReference type="CDD" id="cd14014">
    <property type="entry name" value="STKc_PknB_like"/>
    <property type="match status" value="1"/>
</dbReference>
<evidence type="ECO:0000256" key="1">
    <source>
        <dbReference type="ARBA" id="ARBA00022679"/>
    </source>
</evidence>
<dbReference type="RefSeq" id="WP_146159544.1">
    <property type="nucleotide sequence ID" value="NZ_PVZC01000008.1"/>
</dbReference>
<dbReference type="EMBL" id="PVZC01000008">
    <property type="protein sequence ID" value="PRX96035.1"/>
    <property type="molecule type" value="Genomic_DNA"/>
</dbReference>
<dbReference type="InterPro" id="IPR017441">
    <property type="entry name" value="Protein_kinase_ATP_BS"/>
</dbReference>
<dbReference type="PROSITE" id="PS00109">
    <property type="entry name" value="PROTEIN_KINASE_TYR"/>
    <property type="match status" value="1"/>
</dbReference>
<evidence type="ECO:0000256" key="3">
    <source>
        <dbReference type="ARBA" id="ARBA00022777"/>
    </source>
</evidence>
<dbReference type="Proteomes" id="UP000237846">
    <property type="component" value="Unassembled WGS sequence"/>
</dbReference>
<dbReference type="Gene3D" id="1.10.510.10">
    <property type="entry name" value="Transferase(Phosphotransferase) domain 1"/>
    <property type="match status" value="1"/>
</dbReference>
<feature type="compositionally biased region" description="Low complexity" evidence="6">
    <location>
        <begin position="302"/>
        <end position="311"/>
    </location>
</feature>
<keyword evidence="1" id="KW-0808">Transferase</keyword>
<evidence type="ECO:0000313" key="10">
    <source>
        <dbReference type="Proteomes" id="UP000237846"/>
    </source>
</evidence>
<keyword evidence="4 5" id="KW-0067">ATP-binding</keyword>
<dbReference type="PROSITE" id="PS50011">
    <property type="entry name" value="PROTEIN_KINASE_DOM"/>
    <property type="match status" value="1"/>
</dbReference>
<feature type="region of interest" description="Disordered" evidence="6">
    <location>
        <begin position="302"/>
        <end position="374"/>
    </location>
</feature>
<keyword evidence="2 5" id="KW-0547">Nucleotide-binding</keyword>